<comment type="caution">
    <text evidence="9">The sequence shown here is derived from an EMBL/GenBank/DDBJ whole genome shotgun (WGS) entry which is preliminary data.</text>
</comment>
<dbReference type="PANTHER" id="PTHR30576:SF0">
    <property type="entry name" value="UNDECAPRENYL-PHOSPHATE N-ACETYLGALACTOSAMINYL 1-PHOSPHATE TRANSFERASE-RELATED"/>
    <property type="match status" value="1"/>
</dbReference>
<evidence type="ECO:0000256" key="3">
    <source>
        <dbReference type="ARBA" id="ARBA00022679"/>
    </source>
</evidence>
<dbReference type="InterPro" id="IPR017475">
    <property type="entry name" value="EPS_sugar_tfrase"/>
</dbReference>
<comment type="similarity">
    <text evidence="2">Belongs to the bacterial sugar transferase family.</text>
</comment>
<dbReference type="NCBIfam" id="TIGR03025">
    <property type="entry name" value="EPS_sugtrans"/>
    <property type="match status" value="1"/>
</dbReference>
<dbReference type="EC" id="2.7.8.31" evidence="9"/>
<dbReference type="GO" id="GO:0016020">
    <property type="term" value="C:membrane"/>
    <property type="evidence" value="ECO:0007669"/>
    <property type="project" value="UniProtKB-SubCell"/>
</dbReference>
<gene>
    <name evidence="9" type="ORF">FYJ35_06050</name>
</gene>
<keyword evidence="4 7" id="KW-0812">Transmembrane</keyword>
<dbReference type="AlphaFoldDB" id="A0A6L5X4P4"/>
<feature type="transmembrane region" description="Helical" evidence="7">
    <location>
        <begin position="281"/>
        <end position="305"/>
    </location>
</feature>
<dbReference type="Proteomes" id="UP000481852">
    <property type="component" value="Unassembled WGS sequence"/>
</dbReference>
<dbReference type="InterPro" id="IPR003362">
    <property type="entry name" value="Bact_transf"/>
</dbReference>
<keyword evidence="5 7" id="KW-1133">Transmembrane helix</keyword>
<dbReference type="Pfam" id="PF13727">
    <property type="entry name" value="CoA_binding_3"/>
    <property type="match status" value="1"/>
</dbReference>
<dbReference type="Gene3D" id="3.40.50.720">
    <property type="entry name" value="NAD(P)-binding Rossmann-like Domain"/>
    <property type="match status" value="1"/>
</dbReference>
<dbReference type="EMBL" id="VULZ01000005">
    <property type="protein sequence ID" value="MSS14605.1"/>
    <property type="molecule type" value="Genomic_DNA"/>
</dbReference>
<feature type="domain" description="Bacterial sugar transferase" evidence="8">
    <location>
        <begin position="279"/>
        <end position="459"/>
    </location>
</feature>
<dbReference type="InterPro" id="IPR036291">
    <property type="entry name" value="NAD(P)-bd_dom_sf"/>
</dbReference>
<keyword evidence="3 9" id="KW-0808">Transferase</keyword>
<comment type="subcellular location">
    <subcellularLocation>
        <location evidence="1">Membrane</location>
        <topology evidence="1">Multi-pass membrane protein</topology>
    </subcellularLocation>
</comment>
<evidence type="ECO:0000256" key="1">
    <source>
        <dbReference type="ARBA" id="ARBA00004141"/>
    </source>
</evidence>
<evidence type="ECO:0000256" key="5">
    <source>
        <dbReference type="ARBA" id="ARBA00022989"/>
    </source>
</evidence>
<keyword evidence="10" id="KW-1185">Reference proteome</keyword>
<evidence type="ECO:0000256" key="2">
    <source>
        <dbReference type="ARBA" id="ARBA00006464"/>
    </source>
</evidence>
<accession>A0A6L5X4P4</accession>
<keyword evidence="6 7" id="KW-0472">Membrane</keyword>
<organism evidence="9 10">
    <name type="scientific">Porcincola intestinalis</name>
    <dbReference type="NCBI Taxonomy" id="2606632"/>
    <lineage>
        <taxon>Bacteria</taxon>
        <taxon>Bacillati</taxon>
        <taxon>Bacillota</taxon>
        <taxon>Clostridia</taxon>
        <taxon>Lachnospirales</taxon>
        <taxon>Lachnospiraceae</taxon>
        <taxon>Porcincola</taxon>
    </lineage>
</organism>
<name>A0A6L5X4P4_9FIRM</name>
<evidence type="ECO:0000256" key="6">
    <source>
        <dbReference type="ARBA" id="ARBA00023136"/>
    </source>
</evidence>
<dbReference type="PANTHER" id="PTHR30576">
    <property type="entry name" value="COLANIC BIOSYNTHESIS UDP-GLUCOSE LIPID CARRIER TRANSFERASE"/>
    <property type="match status" value="1"/>
</dbReference>
<evidence type="ECO:0000313" key="9">
    <source>
        <dbReference type="EMBL" id="MSS14605.1"/>
    </source>
</evidence>
<feature type="transmembrane region" description="Helical" evidence="7">
    <location>
        <begin position="85"/>
        <end position="103"/>
    </location>
</feature>
<dbReference type="RefSeq" id="WP_154524596.1">
    <property type="nucleotide sequence ID" value="NZ_JAQYJL010000026.1"/>
</dbReference>
<evidence type="ECO:0000256" key="7">
    <source>
        <dbReference type="SAM" id="Phobius"/>
    </source>
</evidence>
<feature type="transmembrane region" description="Helical" evidence="7">
    <location>
        <begin position="109"/>
        <end position="131"/>
    </location>
</feature>
<dbReference type="NCBIfam" id="TIGR03023">
    <property type="entry name" value="WcaJ_sugtrans"/>
    <property type="match status" value="1"/>
</dbReference>
<feature type="transmembrane region" description="Helical" evidence="7">
    <location>
        <begin position="44"/>
        <end position="64"/>
    </location>
</feature>
<evidence type="ECO:0000256" key="4">
    <source>
        <dbReference type="ARBA" id="ARBA00022692"/>
    </source>
</evidence>
<sequence length="466" mass="54363">MIKDNQKYFNRLQVVIDAAVTAVSYLFSWWVQFTFWTPKTQGRLSFPTYMLALVFVIPAYLLLYDGFRLYQPRRISGKRVEAGNIFLANMVGLLMFIFCLYVIRQQDFSRQMLFLFTGINFLSLVIERNVIRMMLHRIRRKGMNLKHMMMVGCSAAAEGYIDRIRQNPQWGYQVHGILDDNTKKGNMYDGVPVLGGTDELEHILSENNLDEIAITLSLSEYYKLKRIVASCEKSGVHTQFVPDYTDIIPSRPYTEDLLGLPVVNIRYVPLSDTFNAMVKRLFDIVVSIFAIIIFSPVMIGTALAVKLTSKGPVIFRQERVGLHNRPFQMYKFRSMEVQNPEEEKKGWTTQNDPRVTKVGRFIRRTSLDEFPQLFNVLRGDMSLVGPRPERPQYVEKFREEIPRYMVKHQVRPGMTGWAQVNGYRGNTSIRKRIDYDIYYIEHWTFGLDIKILFLTVFKGFVNKNAY</sequence>
<evidence type="ECO:0000259" key="8">
    <source>
        <dbReference type="Pfam" id="PF02397"/>
    </source>
</evidence>
<evidence type="ECO:0000313" key="10">
    <source>
        <dbReference type="Proteomes" id="UP000481852"/>
    </source>
</evidence>
<dbReference type="GO" id="GO:0089702">
    <property type="term" value="F:undecaprenyl-phosphate glucose phosphotransferase activity"/>
    <property type="evidence" value="ECO:0007669"/>
    <property type="project" value="UniProtKB-EC"/>
</dbReference>
<dbReference type="InterPro" id="IPR017473">
    <property type="entry name" value="Undecaprenyl-P_gluc_Ptfrase"/>
</dbReference>
<proteinExistence type="inferred from homology"/>
<dbReference type="Pfam" id="PF02397">
    <property type="entry name" value="Bac_transf"/>
    <property type="match status" value="1"/>
</dbReference>
<dbReference type="SUPFAM" id="SSF51735">
    <property type="entry name" value="NAD(P)-binding Rossmann-fold domains"/>
    <property type="match status" value="1"/>
</dbReference>
<protein>
    <submittedName>
        <fullName evidence="9">Undecaprenyl-phosphate glucose phosphotransferase</fullName>
        <ecNumber evidence="9">2.7.8.31</ecNumber>
    </submittedName>
</protein>
<reference evidence="9 10" key="1">
    <citation type="submission" date="2019-08" db="EMBL/GenBank/DDBJ databases">
        <title>In-depth cultivation of the pig gut microbiome towards novel bacterial diversity and tailored functional studies.</title>
        <authorList>
            <person name="Wylensek D."/>
            <person name="Hitch T.C.A."/>
            <person name="Clavel T."/>
        </authorList>
    </citation>
    <scope>NUCLEOTIDE SEQUENCE [LARGE SCALE GENOMIC DNA]</scope>
    <source>
        <strain evidence="9 10">Oil+RF-744-WCA-WT-11</strain>
    </source>
</reference>
<feature type="transmembrane region" description="Helical" evidence="7">
    <location>
        <begin position="12"/>
        <end position="32"/>
    </location>
</feature>